<comment type="similarity">
    <text evidence="1">Belongs to the methyltransferase superfamily.</text>
</comment>
<keyword evidence="4" id="KW-0949">S-adenosyl-L-methionine</keyword>
<evidence type="ECO:0000256" key="2">
    <source>
        <dbReference type="ARBA" id="ARBA00022603"/>
    </source>
</evidence>
<dbReference type="Gene3D" id="3.40.50.150">
    <property type="entry name" value="Vaccinia Virus protein VP39"/>
    <property type="match status" value="1"/>
</dbReference>
<reference evidence="6 7" key="1">
    <citation type="submission" date="2021-01" db="EMBL/GenBank/DDBJ databases">
        <title>Whole genome shotgun sequence of Actinoplanes couchii NBRC 106145.</title>
        <authorList>
            <person name="Komaki H."/>
            <person name="Tamura T."/>
        </authorList>
    </citation>
    <scope>NUCLEOTIDE SEQUENCE [LARGE SCALE GENOMIC DNA]</scope>
    <source>
        <strain evidence="6 7">NBRC 106145</strain>
    </source>
</reference>
<sequence>MTTELRKIFNTEAFRYDRVRPTYPPQIFDDLASAGVPPPASVLEIGPGTGKATVPLAERGYRVVAVELGPALAEVARANLAAFPGVTVEVADFEQWPLPETGFDVVLAATAFHWIDPAIRVEKSADALRPGGLLATVTTHHIRGGTLEFFARVQEHYERWDPKTDPDQRLRPAAEIPVDDEEIRHRFEAPVFHRYEWEATYATGDYLDLLLTYSPTRSLPPEAREGLLTAIGRLIDEQHNGRVVKRYLSELRLGRRR</sequence>
<keyword evidence="2 6" id="KW-0489">Methyltransferase</keyword>
<evidence type="ECO:0000256" key="4">
    <source>
        <dbReference type="ARBA" id="ARBA00022691"/>
    </source>
</evidence>
<dbReference type="RefSeq" id="WP_203805860.1">
    <property type="nucleotide sequence ID" value="NZ_BAAAQE010000065.1"/>
</dbReference>
<dbReference type="EMBL" id="BOMG01000098">
    <property type="protein sequence ID" value="GID59602.1"/>
    <property type="molecule type" value="Genomic_DNA"/>
</dbReference>
<evidence type="ECO:0000313" key="7">
    <source>
        <dbReference type="Proteomes" id="UP000612282"/>
    </source>
</evidence>
<dbReference type="PANTHER" id="PTHR44942">
    <property type="entry name" value="METHYLTRANSF_11 DOMAIN-CONTAINING PROTEIN"/>
    <property type="match status" value="1"/>
</dbReference>
<dbReference type="InterPro" id="IPR013216">
    <property type="entry name" value="Methyltransf_11"/>
</dbReference>
<evidence type="ECO:0000259" key="5">
    <source>
        <dbReference type="SMART" id="SM00650"/>
    </source>
</evidence>
<name>A0ABQ3XME6_9ACTN</name>
<dbReference type="CDD" id="cd02440">
    <property type="entry name" value="AdoMet_MTases"/>
    <property type="match status" value="1"/>
</dbReference>
<dbReference type="InterPro" id="IPR051052">
    <property type="entry name" value="Diverse_substrate_MTase"/>
</dbReference>
<protein>
    <submittedName>
        <fullName evidence="6">Methyltransferase type 11</fullName>
    </submittedName>
</protein>
<keyword evidence="3" id="KW-0808">Transferase</keyword>
<accession>A0ABQ3XME6</accession>
<dbReference type="SMART" id="SM00650">
    <property type="entry name" value="rADc"/>
    <property type="match status" value="1"/>
</dbReference>
<evidence type="ECO:0000256" key="3">
    <source>
        <dbReference type="ARBA" id="ARBA00022679"/>
    </source>
</evidence>
<dbReference type="GO" id="GO:0008168">
    <property type="term" value="F:methyltransferase activity"/>
    <property type="evidence" value="ECO:0007669"/>
    <property type="project" value="UniProtKB-KW"/>
</dbReference>
<gene>
    <name evidence="6" type="ORF">Aco03nite_080060</name>
</gene>
<keyword evidence="7" id="KW-1185">Reference proteome</keyword>
<comment type="caution">
    <text evidence="6">The sequence shown here is derived from an EMBL/GenBank/DDBJ whole genome shotgun (WGS) entry which is preliminary data.</text>
</comment>
<dbReference type="InterPro" id="IPR029063">
    <property type="entry name" value="SAM-dependent_MTases_sf"/>
</dbReference>
<dbReference type="Proteomes" id="UP000612282">
    <property type="component" value="Unassembled WGS sequence"/>
</dbReference>
<dbReference type="SUPFAM" id="SSF53335">
    <property type="entry name" value="S-adenosyl-L-methionine-dependent methyltransferases"/>
    <property type="match status" value="1"/>
</dbReference>
<dbReference type="InterPro" id="IPR020598">
    <property type="entry name" value="rRNA_Ade_methylase_Trfase_N"/>
</dbReference>
<evidence type="ECO:0000256" key="1">
    <source>
        <dbReference type="ARBA" id="ARBA00008361"/>
    </source>
</evidence>
<organism evidence="6 7">
    <name type="scientific">Actinoplanes couchii</name>
    <dbReference type="NCBI Taxonomy" id="403638"/>
    <lineage>
        <taxon>Bacteria</taxon>
        <taxon>Bacillati</taxon>
        <taxon>Actinomycetota</taxon>
        <taxon>Actinomycetes</taxon>
        <taxon>Micromonosporales</taxon>
        <taxon>Micromonosporaceae</taxon>
        <taxon>Actinoplanes</taxon>
    </lineage>
</organism>
<proteinExistence type="inferred from homology"/>
<dbReference type="GO" id="GO:0032259">
    <property type="term" value="P:methylation"/>
    <property type="evidence" value="ECO:0007669"/>
    <property type="project" value="UniProtKB-KW"/>
</dbReference>
<dbReference type="Pfam" id="PF08241">
    <property type="entry name" value="Methyltransf_11"/>
    <property type="match status" value="1"/>
</dbReference>
<dbReference type="PANTHER" id="PTHR44942:SF4">
    <property type="entry name" value="METHYLTRANSFERASE TYPE 11 DOMAIN-CONTAINING PROTEIN"/>
    <property type="match status" value="1"/>
</dbReference>
<evidence type="ECO:0000313" key="6">
    <source>
        <dbReference type="EMBL" id="GID59602.1"/>
    </source>
</evidence>
<feature type="domain" description="Ribosomal RNA adenine methylase transferase N-terminal" evidence="5">
    <location>
        <begin position="27"/>
        <end position="151"/>
    </location>
</feature>